<evidence type="ECO:0000256" key="1">
    <source>
        <dbReference type="SAM" id="Phobius"/>
    </source>
</evidence>
<gene>
    <name evidence="2" type="ORF">ACFQ35_08315</name>
</gene>
<dbReference type="InterPro" id="IPR025557">
    <property type="entry name" value="DUF4282"/>
</dbReference>
<dbReference type="EMBL" id="JBHTMA010000033">
    <property type="protein sequence ID" value="MFD1227146.1"/>
    <property type="molecule type" value="Genomic_DNA"/>
</dbReference>
<evidence type="ECO:0000313" key="3">
    <source>
        <dbReference type="Proteomes" id="UP001597263"/>
    </source>
</evidence>
<protein>
    <submittedName>
        <fullName evidence="2">DUF4282 domain-containing protein</fullName>
    </submittedName>
</protein>
<keyword evidence="3" id="KW-1185">Reference proteome</keyword>
<organism evidence="2 3">
    <name type="scientific">Pseudochrobactrum kiredjianiae</name>
    <dbReference type="NCBI Taxonomy" id="386305"/>
    <lineage>
        <taxon>Bacteria</taxon>
        <taxon>Pseudomonadati</taxon>
        <taxon>Pseudomonadota</taxon>
        <taxon>Alphaproteobacteria</taxon>
        <taxon>Hyphomicrobiales</taxon>
        <taxon>Brucellaceae</taxon>
        <taxon>Pseudochrobactrum</taxon>
    </lineage>
</organism>
<dbReference type="Pfam" id="PF14110">
    <property type="entry name" value="DUF4282"/>
    <property type="match status" value="1"/>
</dbReference>
<reference evidence="3" key="1">
    <citation type="journal article" date="2019" name="Int. J. Syst. Evol. Microbiol.">
        <title>The Global Catalogue of Microorganisms (GCM) 10K type strain sequencing project: providing services to taxonomists for standard genome sequencing and annotation.</title>
        <authorList>
            <consortium name="The Broad Institute Genomics Platform"/>
            <consortium name="The Broad Institute Genome Sequencing Center for Infectious Disease"/>
            <person name="Wu L."/>
            <person name="Ma J."/>
        </authorList>
    </citation>
    <scope>NUCLEOTIDE SEQUENCE [LARGE SCALE GENOMIC DNA]</scope>
    <source>
        <strain evidence="3">CCUG 49584</strain>
    </source>
</reference>
<dbReference type="Proteomes" id="UP001597263">
    <property type="component" value="Unassembled WGS sequence"/>
</dbReference>
<proteinExistence type="predicted"/>
<name>A0ABW3V541_9HYPH</name>
<accession>A0ABW3V541</accession>
<keyword evidence="1" id="KW-0472">Membrane</keyword>
<feature type="transmembrane region" description="Helical" evidence="1">
    <location>
        <begin position="20"/>
        <end position="44"/>
    </location>
</feature>
<keyword evidence="1" id="KW-0812">Transmembrane</keyword>
<keyword evidence="1" id="KW-1133">Transmembrane helix</keyword>
<evidence type="ECO:0000313" key="2">
    <source>
        <dbReference type="EMBL" id="MFD1227146.1"/>
    </source>
</evidence>
<feature type="transmembrane region" description="Helical" evidence="1">
    <location>
        <begin position="51"/>
        <end position="68"/>
    </location>
</feature>
<dbReference type="RefSeq" id="WP_289386691.1">
    <property type="nucleotide sequence ID" value="NZ_JAUCBM010000003.1"/>
</dbReference>
<comment type="caution">
    <text evidence="2">The sequence shown here is derived from an EMBL/GenBank/DDBJ whole genome shotgun (WGS) entry which is preliminary data.</text>
</comment>
<sequence>MNFQDMTTFDKFLTPSLIKIVYWIGIVAIVLASLGTIFTAFSFMGGGIKQVFGGVVMLVVGIIFWRVACEGIMLSFRVYDRLTEIRDRLPRN</sequence>